<comment type="caution">
    <text evidence="1">The sequence shown here is derived from an EMBL/GenBank/DDBJ whole genome shotgun (WGS) entry which is preliminary data.</text>
</comment>
<sequence length="381" mass="43488">MLSSQPLACTNCEAQSRIAQAARTALFPPPILPTNSPQPRMERHSRASGALKQKPYDLAPSIHIFAHSDLSDAVAVNMTAELARLHRDVKIENRFRRSRALGDVTPVPQFHHFFHLPAEIRNYIYEHVVSKDSVLRLRCFVLPGICRTSQQLRRESLPIFFAQNHFVAEVKTNFEGISACPTHGSHAQYITFHDFFRFKLAGKLDLNRIVNGMIPLCHPKLIKVKNIDFCMMAVNRRKRRDEQYRYAILSVRDGRRNKISTHIKEGNDPEYTKHLRRVLSQGRGVLDQITSDPDYTGLDMAQLRDVAATFVADPNERTNRRRPRQNVPIGVGSQNSLNAVDEEQDADEFNLQEPESYFHEVAVADSDEFGLADAELYFNEI</sequence>
<accession>A0A139HHX2</accession>
<evidence type="ECO:0000313" key="2">
    <source>
        <dbReference type="Proteomes" id="UP000070133"/>
    </source>
</evidence>
<proteinExistence type="predicted"/>
<evidence type="ECO:0008006" key="3">
    <source>
        <dbReference type="Google" id="ProtNLM"/>
    </source>
</evidence>
<dbReference type="STRING" id="321146.A0A139HHX2"/>
<dbReference type="AlphaFoldDB" id="A0A139HHX2"/>
<protein>
    <recommendedName>
        <fullName evidence="3">F-box domain-containing protein</fullName>
    </recommendedName>
</protein>
<dbReference type="Proteomes" id="UP000070133">
    <property type="component" value="Unassembled WGS sequence"/>
</dbReference>
<dbReference type="OrthoDB" id="3650883at2759"/>
<name>A0A139HHX2_9PEZI</name>
<dbReference type="EMBL" id="LFZN01000046">
    <property type="protein sequence ID" value="KXT02060.1"/>
    <property type="molecule type" value="Genomic_DNA"/>
</dbReference>
<gene>
    <name evidence="1" type="ORF">AC578_6687</name>
</gene>
<keyword evidence="2" id="KW-1185">Reference proteome</keyword>
<reference evidence="1 2" key="1">
    <citation type="submission" date="2015-07" db="EMBL/GenBank/DDBJ databases">
        <title>Comparative genomics of the Sigatoka disease complex on banana suggests a link between parallel evolutionary changes in Pseudocercospora fijiensis and Pseudocercospora eumusae and increased virulence on the banana host.</title>
        <authorList>
            <person name="Chang T.-C."/>
            <person name="Salvucci A."/>
            <person name="Crous P.W."/>
            <person name="Stergiopoulos I."/>
        </authorList>
    </citation>
    <scope>NUCLEOTIDE SEQUENCE [LARGE SCALE GENOMIC DNA]</scope>
    <source>
        <strain evidence="1 2">CBS 114824</strain>
    </source>
</reference>
<organism evidence="1 2">
    <name type="scientific">Pseudocercospora eumusae</name>
    <dbReference type="NCBI Taxonomy" id="321146"/>
    <lineage>
        <taxon>Eukaryota</taxon>
        <taxon>Fungi</taxon>
        <taxon>Dikarya</taxon>
        <taxon>Ascomycota</taxon>
        <taxon>Pezizomycotina</taxon>
        <taxon>Dothideomycetes</taxon>
        <taxon>Dothideomycetidae</taxon>
        <taxon>Mycosphaerellales</taxon>
        <taxon>Mycosphaerellaceae</taxon>
        <taxon>Pseudocercospora</taxon>
    </lineage>
</organism>
<evidence type="ECO:0000313" key="1">
    <source>
        <dbReference type="EMBL" id="KXT02060.1"/>
    </source>
</evidence>